<reference evidence="2" key="1">
    <citation type="submission" date="2016-11" db="UniProtKB">
        <authorList>
            <consortium name="WormBaseParasite"/>
        </authorList>
    </citation>
    <scope>IDENTIFICATION</scope>
</reference>
<evidence type="ECO:0000313" key="2">
    <source>
        <dbReference type="WBParaSite" id="Hba_15716"/>
    </source>
</evidence>
<dbReference type="AlphaFoldDB" id="A0A1I7XDV3"/>
<keyword evidence="1" id="KW-1185">Reference proteome</keyword>
<accession>A0A1I7XDV3</accession>
<name>A0A1I7XDV3_HETBA</name>
<dbReference type="Proteomes" id="UP000095283">
    <property type="component" value="Unplaced"/>
</dbReference>
<proteinExistence type="predicted"/>
<sequence length="57" mass="6294">MPSSLTSLLHHQLYPSVSRSVLLLLRLVSKGLVKCIVHHGGQIVYTRATKEADVIVE</sequence>
<dbReference type="WBParaSite" id="Hba_15716">
    <property type="protein sequence ID" value="Hba_15716"/>
    <property type="gene ID" value="Hba_15716"/>
</dbReference>
<dbReference type="Gene3D" id="1.10.10.10">
    <property type="entry name" value="Winged helix-like DNA-binding domain superfamily/Winged helix DNA-binding domain"/>
    <property type="match status" value="1"/>
</dbReference>
<protein>
    <submittedName>
        <fullName evidence="2">40S ribosomal protein S25</fullName>
    </submittedName>
</protein>
<evidence type="ECO:0000313" key="1">
    <source>
        <dbReference type="Proteomes" id="UP000095283"/>
    </source>
</evidence>
<organism evidence="1 2">
    <name type="scientific">Heterorhabditis bacteriophora</name>
    <name type="common">Entomopathogenic nematode worm</name>
    <dbReference type="NCBI Taxonomy" id="37862"/>
    <lineage>
        <taxon>Eukaryota</taxon>
        <taxon>Metazoa</taxon>
        <taxon>Ecdysozoa</taxon>
        <taxon>Nematoda</taxon>
        <taxon>Chromadorea</taxon>
        <taxon>Rhabditida</taxon>
        <taxon>Rhabditina</taxon>
        <taxon>Rhabditomorpha</taxon>
        <taxon>Strongyloidea</taxon>
        <taxon>Heterorhabditidae</taxon>
        <taxon>Heterorhabditis</taxon>
    </lineage>
</organism>
<dbReference type="InterPro" id="IPR036388">
    <property type="entry name" value="WH-like_DNA-bd_sf"/>
</dbReference>